<evidence type="ECO:0000256" key="7">
    <source>
        <dbReference type="ARBA" id="ARBA00022955"/>
    </source>
</evidence>
<keyword evidence="4" id="KW-0444">Lipid biosynthesis</keyword>
<keyword evidence="14" id="KW-0753">Steroid metabolism</keyword>
<dbReference type="InterPro" id="IPR001171">
    <property type="entry name" value="ERG24_DHCR-like"/>
</dbReference>
<feature type="transmembrane region" description="Helical" evidence="20">
    <location>
        <begin position="76"/>
        <end position="93"/>
    </location>
</feature>
<dbReference type="GO" id="GO:0006696">
    <property type="term" value="P:ergosterol biosynthetic process"/>
    <property type="evidence" value="ECO:0007669"/>
    <property type="project" value="TreeGrafter"/>
</dbReference>
<dbReference type="EC" id="1.3.1.70" evidence="3"/>
<evidence type="ECO:0000256" key="20">
    <source>
        <dbReference type="SAM" id="Phobius"/>
    </source>
</evidence>
<dbReference type="GO" id="GO:0050613">
    <property type="term" value="F:Delta14-sterol reductase activity"/>
    <property type="evidence" value="ECO:0007669"/>
    <property type="project" value="UniProtKB-EC"/>
</dbReference>
<dbReference type="OrthoDB" id="10262235at2759"/>
<dbReference type="Proteomes" id="UP000245768">
    <property type="component" value="Unassembled WGS sequence"/>
</dbReference>
<dbReference type="PANTHER" id="PTHR21257">
    <property type="entry name" value="DELTA(14)-STEROL REDUCTASE"/>
    <property type="match status" value="1"/>
</dbReference>
<evidence type="ECO:0000256" key="12">
    <source>
        <dbReference type="ARBA" id="ARBA00023136"/>
    </source>
</evidence>
<reference evidence="21 22" key="1">
    <citation type="journal article" date="2018" name="Mol. Biol. Evol.">
        <title>Broad Genomic Sampling Reveals a Smut Pathogenic Ancestry of the Fungal Clade Ustilaginomycotina.</title>
        <authorList>
            <person name="Kijpornyongpan T."/>
            <person name="Mondo S.J."/>
            <person name="Barry K."/>
            <person name="Sandor L."/>
            <person name="Lee J."/>
            <person name="Lipzen A."/>
            <person name="Pangilinan J."/>
            <person name="LaButti K."/>
            <person name="Hainaut M."/>
            <person name="Henrissat B."/>
            <person name="Grigoriev I.V."/>
            <person name="Spatafora J.W."/>
            <person name="Aime M.C."/>
        </authorList>
    </citation>
    <scope>NUCLEOTIDE SEQUENCE [LARGE SCALE GENOMIC DNA]</scope>
    <source>
        <strain evidence="21 22">MCA 4198</strain>
    </source>
</reference>
<organism evidence="21 22">
    <name type="scientific">Acaromyces ingoldii</name>
    <dbReference type="NCBI Taxonomy" id="215250"/>
    <lineage>
        <taxon>Eukaryota</taxon>
        <taxon>Fungi</taxon>
        <taxon>Dikarya</taxon>
        <taxon>Basidiomycota</taxon>
        <taxon>Ustilaginomycotina</taxon>
        <taxon>Exobasidiomycetes</taxon>
        <taxon>Exobasidiales</taxon>
        <taxon>Cryptobasidiaceae</taxon>
        <taxon>Acaromyces</taxon>
    </lineage>
</organism>
<evidence type="ECO:0000256" key="6">
    <source>
        <dbReference type="ARBA" id="ARBA00022857"/>
    </source>
</evidence>
<keyword evidence="11" id="KW-0443">Lipid metabolism</keyword>
<evidence type="ECO:0000256" key="18">
    <source>
        <dbReference type="ARBA" id="ARBA00077841"/>
    </source>
</evidence>
<evidence type="ECO:0000256" key="16">
    <source>
        <dbReference type="ARBA" id="ARBA00060638"/>
    </source>
</evidence>
<dbReference type="PANTHER" id="PTHR21257:SF52">
    <property type="entry name" value="DELTA(14)-STEROL REDUCTASE TM7SF2"/>
    <property type="match status" value="1"/>
</dbReference>
<feature type="transmembrane region" description="Helical" evidence="20">
    <location>
        <begin position="144"/>
        <end position="166"/>
    </location>
</feature>
<comment type="similarity">
    <text evidence="2">Belongs to the ERG4/ERG24 family.</text>
</comment>
<feature type="transmembrane region" description="Helical" evidence="20">
    <location>
        <begin position="367"/>
        <end position="395"/>
    </location>
</feature>
<sequence>MSNKQQNILAPKTEFTEFGGPIGGLFVSVATPFFSYLLFFFCNEQVGCSVLPTYPAAIWQQMVQGIRESIFDTTAFAIYFGWYAFVVACWAILPGKWVKGSELRTGIRLDYKLNAFNTLVASFIAFGAYVYVRGPAAGAILYDHWPGLVTASLVNAIIQSLYVYALSFQEEKLLAKGGNTGNHLFDWFIGRELNPRIGSFDIKTFNELRPGMILWGLLDFSCACHQYVSRKGGLTDSMVLVVLFHTWYIVDALFNEESIFTQMDITTDGFGFMLSVGDLTWVPFVYSLQARFLAFMPNELGYLATAAILFLNLTGYYIFRTANSEKDEFRKGGNPKNLKSMTTSSGRKLITSGWWGRSRHPNYFGDWIMALSWCLPTGFLTPIPYFYIFFFVVLLTHRQLRDDEACKEKYGKDWDKYQKLVPSRIIPYVY</sequence>
<feature type="transmembrane region" description="Helical" evidence="20">
    <location>
        <begin position="233"/>
        <end position="250"/>
    </location>
</feature>
<evidence type="ECO:0000256" key="15">
    <source>
        <dbReference type="ARBA" id="ARBA00052254"/>
    </source>
</evidence>
<feature type="transmembrane region" description="Helical" evidence="20">
    <location>
        <begin position="113"/>
        <end position="132"/>
    </location>
</feature>
<feature type="transmembrane region" description="Helical" evidence="20">
    <location>
        <begin position="270"/>
        <end position="288"/>
    </location>
</feature>
<gene>
    <name evidence="21" type="ORF">FA10DRAFT_287325</name>
</gene>
<evidence type="ECO:0000313" key="22">
    <source>
        <dbReference type="Proteomes" id="UP000245768"/>
    </source>
</evidence>
<keyword evidence="13" id="KW-1207">Sterol metabolism</keyword>
<protein>
    <recommendedName>
        <fullName evidence="17">Delta(14)-sterol reductase ERG24</fullName>
        <ecNumber evidence="3">1.3.1.70</ecNumber>
    </recommendedName>
    <alternativeName>
        <fullName evidence="19">C-14 sterol reductase ERG24</fullName>
    </alternativeName>
    <alternativeName>
        <fullName evidence="18">Sterol C14-reductase ERG24</fullName>
    </alternativeName>
</protein>
<keyword evidence="10" id="KW-0756">Sterol biosynthesis</keyword>
<dbReference type="STRING" id="215250.A0A316YLC6"/>
<evidence type="ECO:0000256" key="13">
    <source>
        <dbReference type="ARBA" id="ARBA00023166"/>
    </source>
</evidence>
<keyword evidence="7" id="KW-0752">Steroid biosynthesis</keyword>
<feature type="transmembrane region" description="Helical" evidence="20">
    <location>
        <begin position="300"/>
        <end position="319"/>
    </location>
</feature>
<dbReference type="GO" id="GO:0005789">
    <property type="term" value="C:endoplasmic reticulum membrane"/>
    <property type="evidence" value="ECO:0007669"/>
    <property type="project" value="TreeGrafter"/>
</dbReference>
<dbReference type="InterPro" id="IPR018083">
    <property type="entry name" value="Sterol_reductase_CS"/>
</dbReference>
<dbReference type="RefSeq" id="XP_025376656.1">
    <property type="nucleotide sequence ID" value="XM_025524137.1"/>
</dbReference>
<dbReference type="FunCoup" id="A0A316YLC6">
    <property type="interactions" value="134"/>
</dbReference>
<evidence type="ECO:0000256" key="2">
    <source>
        <dbReference type="ARBA" id="ARBA00005402"/>
    </source>
</evidence>
<evidence type="ECO:0000256" key="4">
    <source>
        <dbReference type="ARBA" id="ARBA00022516"/>
    </source>
</evidence>
<evidence type="ECO:0000256" key="14">
    <source>
        <dbReference type="ARBA" id="ARBA00023221"/>
    </source>
</evidence>
<evidence type="ECO:0000256" key="5">
    <source>
        <dbReference type="ARBA" id="ARBA00022692"/>
    </source>
</evidence>
<evidence type="ECO:0000256" key="9">
    <source>
        <dbReference type="ARBA" id="ARBA00023002"/>
    </source>
</evidence>
<comment type="pathway">
    <text evidence="16">Steroid biosynthesis; zymosterol biosynthesis; zymosterol from lanosterol: step 2/6.</text>
</comment>
<evidence type="ECO:0000256" key="11">
    <source>
        <dbReference type="ARBA" id="ARBA00023098"/>
    </source>
</evidence>
<keyword evidence="6" id="KW-0521">NADP</keyword>
<keyword evidence="5 20" id="KW-0812">Transmembrane</keyword>
<evidence type="ECO:0000256" key="3">
    <source>
        <dbReference type="ARBA" id="ARBA00012413"/>
    </source>
</evidence>
<feature type="transmembrane region" description="Helical" evidence="20">
    <location>
        <begin position="21"/>
        <end position="41"/>
    </location>
</feature>
<comment type="catalytic activity">
    <reaction evidence="15">
        <text>4,4-dimethyl-5alpha-cholesta-8,24-dien-3beta-ol + NADP(+) = 4,4-dimethyl-5alpha-cholesta-8,14,24-trien-3beta-ol + NADPH + H(+)</text>
        <dbReference type="Rhea" id="RHEA:18561"/>
        <dbReference type="ChEBI" id="CHEBI:15378"/>
        <dbReference type="ChEBI" id="CHEBI:17813"/>
        <dbReference type="ChEBI" id="CHEBI:18364"/>
        <dbReference type="ChEBI" id="CHEBI:57783"/>
        <dbReference type="ChEBI" id="CHEBI:58349"/>
        <dbReference type="EC" id="1.3.1.70"/>
    </reaction>
    <physiologicalReaction direction="right-to-left" evidence="15">
        <dbReference type="Rhea" id="RHEA:18563"/>
    </physiologicalReaction>
</comment>
<dbReference type="PROSITE" id="PS01018">
    <property type="entry name" value="STEROL_REDUCT_2"/>
    <property type="match status" value="1"/>
</dbReference>
<proteinExistence type="inferred from homology"/>
<dbReference type="InParanoid" id="A0A316YLC6"/>
<dbReference type="Pfam" id="PF01222">
    <property type="entry name" value="ERG4_ERG24"/>
    <property type="match status" value="1"/>
</dbReference>
<keyword evidence="8 20" id="KW-1133">Transmembrane helix</keyword>
<evidence type="ECO:0000256" key="10">
    <source>
        <dbReference type="ARBA" id="ARBA00023011"/>
    </source>
</evidence>
<name>A0A316YLC6_9BASI</name>
<dbReference type="Gene3D" id="1.20.120.1630">
    <property type="match status" value="1"/>
</dbReference>
<dbReference type="PROSITE" id="PS01017">
    <property type="entry name" value="STEROL_REDUCT_1"/>
    <property type="match status" value="1"/>
</dbReference>
<keyword evidence="9" id="KW-0560">Oxidoreductase</keyword>
<comment type="subcellular location">
    <subcellularLocation>
        <location evidence="1">Membrane</location>
        <topology evidence="1">Multi-pass membrane protein</topology>
    </subcellularLocation>
</comment>
<dbReference type="AlphaFoldDB" id="A0A316YLC6"/>
<evidence type="ECO:0000313" key="21">
    <source>
        <dbReference type="EMBL" id="PWN89458.1"/>
    </source>
</evidence>
<keyword evidence="22" id="KW-1185">Reference proteome</keyword>
<keyword evidence="12 20" id="KW-0472">Membrane</keyword>
<evidence type="ECO:0000256" key="1">
    <source>
        <dbReference type="ARBA" id="ARBA00004141"/>
    </source>
</evidence>
<evidence type="ECO:0000256" key="8">
    <source>
        <dbReference type="ARBA" id="ARBA00022989"/>
    </source>
</evidence>
<evidence type="ECO:0000256" key="17">
    <source>
        <dbReference type="ARBA" id="ARBA00074394"/>
    </source>
</evidence>
<dbReference type="GeneID" id="37046053"/>
<dbReference type="FunFam" id="1.20.120.1630:FF:000009">
    <property type="entry name" value="C-14 sterol reductase"/>
    <property type="match status" value="1"/>
</dbReference>
<evidence type="ECO:0000256" key="19">
    <source>
        <dbReference type="ARBA" id="ARBA00083315"/>
    </source>
</evidence>
<dbReference type="EMBL" id="KZ819637">
    <property type="protein sequence ID" value="PWN89458.1"/>
    <property type="molecule type" value="Genomic_DNA"/>
</dbReference>
<accession>A0A316YLC6</accession>